<dbReference type="Proteomes" id="UP001499882">
    <property type="component" value="Unassembled WGS sequence"/>
</dbReference>
<organism evidence="1 2">
    <name type="scientific">Nocardioides endophyticus</name>
    <dbReference type="NCBI Taxonomy" id="1353775"/>
    <lineage>
        <taxon>Bacteria</taxon>
        <taxon>Bacillati</taxon>
        <taxon>Actinomycetota</taxon>
        <taxon>Actinomycetes</taxon>
        <taxon>Propionibacteriales</taxon>
        <taxon>Nocardioidaceae</taxon>
        <taxon>Nocardioides</taxon>
    </lineage>
</organism>
<protein>
    <submittedName>
        <fullName evidence="1">Uncharacterized protein</fullName>
    </submittedName>
</protein>
<comment type="caution">
    <text evidence="1">The sequence shown here is derived from an EMBL/GenBank/DDBJ whole genome shotgun (WGS) entry which is preliminary data.</text>
</comment>
<evidence type="ECO:0000313" key="1">
    <source>
        <dbReference type="EMBL" id="GAA4740453.1"/>
    </source>
</evidence>
<name>A0ABP8YV15_9ACTN</name>
<dbReference type="EMBL" id="BAABKN010000015">
    <property type="protein sequence ID" value="GAA4740453.1"/>
    <property type="molecule type" value="Genomic_DNA"/>
</dbReference>
<reference evidence="2" key="1">
    <citation type="journal article" date="2019" name="Int. J. Syst. Evol. Microbiol.">
        <title>The Global Catalogue of Microorganisms (GCM) 10K type strain sequencing project: providing services to taxonomists for standard genome sequencing and annotation.</title>
        <authorList>
            <consortium name="The Broad Institute Genomics Platform"/>
            <consortium name="The Broad Institute Genome Sequencing Center for Infectious Disease"/>
            <person name="Wu L."/>
            <person name="Ma J."/>
        </authorList>
    </citation>
    <scope>NUCLEOTIDE SEQUENCE [LARGE SCALE GENOMIC DNA]</scope>
    <source>
        <strain evidence="2">JCM 18532</strain>
    </source>
</reference>
<evidence type="ECO:0000313" key="2">
    <source>
        <dbReference type="Proteomes" id="UP001499882"/>
    </source>
</evidence>
<gene>
    <name evidence="1" type="ORF">GCM10023350_26120</name>
</gene>
<accession>A0ABP8YV15</accession>
<keyword evidence="2" id="KW-1185">Reference proteome</keyword>
<sequence length="170" mass="17648">MLVPGVLALLPEYAGLEDPVAELRAACLGAIAWLESGPVTVLADPQGARVAKALLEACGGFEAQAPGRLRTSTSGGTAASYLVVGNGSACRSERAPGHLDERAAAYDDALRAGLASSDVNGLDLDLGRSLLASLDGIARLPEVLPDGTPAQIDYDDDPFGVQYWVMRWQA</sequence>
<proteinExistence type="predicted"/>